<dbReference type="STRING" id="326298.Suden_2052"/>
<evidence type="ECO:0000256" key="1">
    <source>
        <dbReference type="SAM" id="SignalP"/>
    </source>
</evidence>
<dbReference type="eggNOG" id="COG3439">
    <property type="taxonomic scope" value="Bacteria"/>
</dbReference>
<dbReference type="EMBL" id="CP000153">
    <property type="protein sequence ID" value="ABB45326.1"/>
    <property type="molecule type" value="Genomic_DNA"/>
</dbReference>
<dbReference type="SUPFAM" id="SSF103247">
    <property type="entry name" value="TT1751-like"/>
    <property type="match status" value="2"/>
</dbReference>
<dbReference type="Proteomes" id="UP000002714">
    <property type="component" value="Chromosome"/>
</dbReference>
<dbReference type="KEGG" id="tdn:Suden_2052"/>
<keyword evidence="3" id="KW-1185">Reference proteome</keyword>
<organism evidence="2 3">
    <name type="scientific">Sulfurimonas denitrificans (strain ATCC 33889 / DSM 1251)</name>
    <name type="common">Thiomicrospira denitrificans (strain ATCC 33889 / DSM 1251)</name>
    <dbReference type="NCBI Taxonomy" id="326298"/>
    <lineage>
        <taxon>Bacteria</taxon>
        <taxon>Pseudomonadati</taxon>
        <taxon>Campylobacterota</taxon>
        <taxon>Epsilonproteobacteria</taxon>
        <taxon>Campylobacterales</taxon>
        <taxon>Sulfurimonadaceae</taxon>
        <taxon>Sulfurimonas</taxon>
    </lineage>
</organism>
<evidence type="ECO:0000313" key="3">
    <source>
        <dbReference type="Proteomes" id="UP000002714"/>
    </source>
</evidence>
<dbReference type="InterPro" id="IPR035923">
    <property type="entry name" value="TT1751-like_sf"/>
</dbReference>
<dbReference type="HOGENOM" id="CLU_077421_0_0_7"/>
<keyword evidence="1" id="KW-0732">Signal</keyword>
<dbReference type="AlphaFoldDB" id="Q30NV5"/>
<proteinExistence type="predicted"/>
<accession>Q30NV5</accession>
<dbReference type="Gene3D" id="3.30.310.70">
    <property type="entry name" value="TT1751-like domain"/>
    <property type="match status" value="2"/>
</dbReference>
<evidence type="ECO:0008006" key="4">
    <source>
        <dbReference type="Google" id="ProtNLM"/>
    </source>
</evidence>
<reference evidence="2 3" key="1">
    <citation type="journal article" date="2008" name="Appl. Environ. Microbiol.">
        <title>Genome of the epsilonproteobacterial chemolithoautotroph Sulfurimonas denitrificans.</title>
        <authorList>
            <person name="Sievert S.M."/>
            <person name="Scott K.M."/>
            <person name="Klotz M.G."/>
            <person name="Chain P.S.G."/>
            <person name="Hauser L.J."/>
            <person name="Hemp J."/>
            <person name="Huegler M."/>
            <person name="Land M."/>
            <person name="Lapidus A."/>
            <person name="Larimer F.W."/>
            <person name="Lucas S."/>
            <person name="Malfatti S.A."/>
            <person name="Meyer F."/>
            <person name="Paulsen I.T."/>
            <person name="Ren Q."/>
            <person name="Simon J."/>
            <person name="Bailey K."/>
            <person name="Diaz E."/>
            <person name="Fitzpatrick K.A."/>
            <person name="Glover B."/>
            <person name="Gwatney N."/>
            <person name="Korajkic A."/>
            <person name="Long A."/>
            <person name="Mobberley J.M."/>
            <person name="Pantry S.N."/>
            <person name="Pazder G."/>
            <person name="Peterson S."/>
            <person name="Quintanilla J.D."/>
            <person name="Sprinkle R."/>
            <person name="Stephens J."/>
            <person name="Thomas P."/>
            <person name="Vaughn R."/>
            <person name="Weber M.J."/>
            <person name="Wooten L.L."/>
        </authorList>
    </citation>
    <scope>NUCLEOTIDE SEQUENCE [LARGE SCALE GENOMIC DNA]</scope>
    <source>
        <strain evidence="3">ATCC 33889 / DSM 1251</strain>
    </source>
</reference>
<dbReference type="OrthoDB" id="5333014at2"/>
<gene>
    <name evidence="2" type="ordered locus">Suden_2052</name>
</gene>
<name>Q30NV5_SULDN</name>
<feature type="chain" id="PRO_5004219601" description="DUF302 domain-containing protein" evidence="1">
    <location>
        <begin position="22"/>
        <end position="337"/>
    </location>
</feature>
<protein>
    <recommendedName>
        <fullName evidence="4">DUF302 domain-containing protein</fullName>
    </recommendedName>
</protein>
<evidence type="ECO:0000313" key="2">
    <source>
        <dbReference type="EMBL" id="ABB45326.1"/>
    </source>
</evidence>
<dbReference type="RefSeq" id="WP_011373666.1">
    <property type="nucleotide sequence ID" value="NC_007575.1"/>
</dbReference>
<sequence length="337" mass="38751">MFNTLIKATLLLALTSSVAFSYQAIRLNVSEGDAKERNDAFNAILEVDLEDAGFTPKDVHPGIEYYYRLFYGTKLLKDGKPNPQFKEDYVENLDNLGFITISNEETMRELLMKEPSLGGFAPLNYLIYKKKSETKTYVGTLTPEAMLDITKVKDPEVRKQFTSYIDALSKATDAGMGGEVKYVEIDKLNDKTMMEFEVPFDRGSDILDAKFDFMEKFEKAFEKEEYIIAGKRDFAEYWADNSLENDRYDAYWVYSLCHFTFSYTVFNVWQHTDLGASAPCSMYMYVEKGKNVLHVGMPSVENWITFGHIKDPAKIKYIKEMDEKIRSIMISLGAKEI</sequence>
<feature type="signal peptide" evidence="1">
    <location>
        <begin position="1"/>
        <end position="21"/>
    </location>
</feature>